<evidence type="ECO:0008006" key="4">
    <source>
        <dbReference type="Google" id="ProtNLM"/>
    </source>
</evidence>
<evidence type="ECO:0000256" key="1">
    <source>
        <dbReference type="ARBA" id="ARBA00022741"/>
    </source>
</evidence>
<dbReference type="EMBL" id="VSSQ01013855">
    <property type="protein sequence ID" value="MPM52419.1"/>
    <property type="molecule type" value="Genomic_DNA"/>
</dbReference>
<evidence type="ECO:0000256" key="2">
    <source>
        <dbReference type="ARBA" id="ARBA00022840"/>
    </source>
</evidence>
<evidence type="ECO:0000313" key="3">
    <source>
        <dbReference type="EMBL" id="MPM52419.1"/>
    </source>
</evidence>
<sequence>MRNGDIILVVDVGGGTTDLSLIAVLERNGNLELQRVAVGEHILLGGDNMDLALAYGLARKLAQEGKQLDAWQTRALAHGCRAAKEQLLADENLQSVPVVVPSRGSKLIGGSIRTELTRAEVLQMLVEGFFPQAAVSDKPQTRARAALTQLGLPYAQDAGVTRHLAAFLSRQAGVAEQIDGLQGTQPQGAAFLHPTAILFNGGVLKSTQIEQRIVQVINGWLAADNAPALRVLDGANLDLAVARGAAYYGHVRQGKGVRIRGGTAQSYYVGVESNMPAIPGMEPPISALCLAPFGMEEGTEVALEGEEFGLVVGEPVRLRFFGSSVRRSDVVGTMLDFWGPDELVELQEIEATLPAEGRSAGDVVPVTLHARVTDIGTLELNAMPVGGSERWKVEFDVRAETIAAAEDDTAAA</sequence>
<dbReference type="InterPro" id="IPR013126">
    <property type="entry name" value="Hsp_70_fam"/>
</dbReference>
<dbReference type="InterPro" id="IPR018181">
    <property type="entry name" value="Heat_shock_70_CS"/>
</dbReference>
<dbReference type="Gene3D" id="3.90.640.10">
    <property type="entry name" value="Actin, Chain A, domain 4"/>
    <property type="match status" value="1"/>
</dbReference>
<dbReference type="GO" id="GO:0005524">
    <property type="term" value="F:ATP binding"/>
    <property type="evidence" value="ECO:0007669"/>
    <property type="project" value="UniProtKB-KW"/>
</dbReference>
<dbReference type="Pfam" id="PF00012">
    <property type="entry name" value="HSP70"/>
    <property type="match status" value="1"/>
</dbReference>
<organism evidence="3">
    <name type="scientific">bioreactor metagenome</name>
    <dbReference type="NCBI Taxonomy" id="1076179"/>
    <lineage>
        <taxon>unclassified sequences</taxon>
        <taxon>metagenomes</taxon>
        <taxon>ecological metagenomes</taxon>
    </lineage>
</organism>
<dbReference type="AlphaFoldDB" id="A0A645AGW0"/>
<keyword evidence="2" id="KW-0067">ATP-binding</keyword>
<protein>
    <recommendedName>
        <fullName evidence="4">Chaperone protein DnaK</fullName>
    </recommendedName>
</protein>
<keyword evidence="1" id="KW-0547">Nucleotide-binding</keyword>
<dbReference type="InterPro" id="IPR043129">
    <property type="entry name" value="ATPase_NBD"/>
</dbReference>
<reference evidence="3" key="1">
    <citation type="submission" date="2019-08" db="EMBL/GenBank/DDBJ databases">
        <authorList>
            <person name="Kucharzyk K."/>
            <person name="Murdoch R.W."/>
            <person name="Higgins S."/>
            <person name="Loffler F."/>
        </authorList>
    </citation>
    <scope>NUCLEOTIDE SEQUENCE</scope>
</reference>
<dbReference type="SUPFAM" id="SSF53067">
    <property type="entry name" value="Actin-like ATPase domain"/>
    <property type="match status" value="1"/>
</dbReference>
<dbReference type="PROSITE" id="PS00329">
    <property type="entry name" value="HSP70_2"/>
    <property type="match status" value="1"/>
</dbReference>
<name>A0A645AGW0_9ZZZZ</name>
<proteinExistence type="predicted"/>
<dbReference type="CDD" id="cd10170">
    <property type="entry name" value="ASKHA_NBD_HSP70"/>
    <property type="match status" value="1"/>
</dbReference>
<gene>
    <name evidence="3" type="ORF">SDC9_99178</name>
</gene>
<comment type="caution">
    <text evidence="3">The sequence shown here is derived from an EMBL/GenBank/DDBJ whole genome shotgun (WGS) entry which is preliminary data.</text>
</comment>
<dbReference type="GO" id="GO:0140662">
    <property type="term" value="F:ATP-dependent protein folding chaperone"/>
    <property type="evidence" value="ECO:0007669"/>
    <property type="project" value="InterPro"/>
</dbReference>
<dbReference type="Gene3D" id="3.30.420.40">
    <property type="match status" value="1"/>
</dbReference>
<accession>A0A645AGW0</accession>